<gene>
    <name evidence="1" type="ORF">SAMN05444955_108175</name>
</gene>
<keyword evidence="2" id="KW-1185">Reference proteome</keyword>
<evidence type="ECO:0000313" key="1">
    <source>
        <dbReference type="EMBL" id="SEN30528.1"/>
    </source>
</evidence>
<name>A0A1H8FHH0_9BACL</name>
<dbReference type="RefSeq" id="WP_089968769.1">
    <property type="nucleotide sequence ID" value="NZ_FOCQ01000008.1"/>
</dbReference>
<protein>
    <submittedName>
        <fullName evidence="1">Uncharacterized protein</fullName>
    </submittedName>
</protein>
<accession>A0A1H8FHH0</accession>
<dbReference type="AlphaFoldDB" id="A0A1H8FHH0"/>
<dbReference type="STRING" id="1173111.SAMN05444955_108175"/>
<dbReference type="OrthoDB" id="2991110at2"/>
<evidence type="ECO:0000313" key="2">
    <source>
        <dbReference type="Proteomes" id="UP000199695"/>
    </source>
</evidence>
<reference evidence="1 2" key="1">
    <citation type="submission" date="2016-10" db="EMBL/GenBank/DDBJ databases">
        <authorList>
            <person name="de Groot N.N."/>
        </authorList>
    </citation>
    <scope>NUCLEOTIDE SEQUENCE [LARGE SCALE GENOMIC DNA]</scope>
    <source>
        <strain evidence="1 2">DSM 46701</strain>
    </source>
</reference>
<sequence>MGDFKMVPEEVRKELNRLYREGVITRKQLMKRMKNGLFDHERLAVKEKFEKLIEKYDIK</sequence>
<proteinExistence type="predicted"/>
<dbReference type="Proteomes" id="UP000199695">
    <property type="component" value="Unassembled WGS sequence"/>
</dbReference>
<organism evidence="1 2">
    <name type="scientific">Lihuaxuella thermophila</name>
    <dbReference type="NCBI Taxonomy" id="1173111"/>
    <lineage>
        <taxon>Bacteria</taxon>
        <taxon>Bacillati</taxon>
        <taxon>Bacillota</taxon>
        <taxon>Bacilli</taxon>
        <taxon>Bacillales</taxon>
        <taxon>Thermoactinomycetaceae</taxon>
        <taxon>Lihuaxuella</taxon>
    </lineage>
</organism>
<dbReference type="EMBL" id="FOCQ01000008">
    <property type="protein sequence ID" value="SEN30528.1"/>
    <property type="molecule type" value="Genomic_DNA"/>
</dbReference>